<accession>A0ABS5GGN7</accession>
<keyword evidence="1" id="KW-0732">Signal</keyword>
<proteinExistence type="predicted"/>
<organism evidence="2 3">
    <name type="scientific">Bradyrhizobium denitrificans</name>
    <dbReference type="NCBI Taxonomy" id="2734912"/>
    <lineage>
        <taxon>Bacteria</taxon>
        <taxon>Pseudomonadati</taxon>
        <taxon>Pseudomonadota</taxon>
        <taxon>Alphaproteobacteria</taxon>
        <taxon>Hyphomicrobiales</taxon>
        <taxon>Nitrobacteraceae</taxon>
        <taxon>Bradyrhizobium</taxon>
    </lineage>
</organism>
<protein>
    <submittedName>
        <fullName evidence="2">Uncharacterized protein</fullName>
    </submittedName>
</protein>
<evidence type="ECO:0000313" key="3">
    <source>
        <dbReference type="Proteomes" id="UP001314635"/>
    </source>
</evidence>
<dbReference type="RefSeq" id="WP_041750421.1">
    <property type="nucleotide sequence ID" value="NZ_JAFCLK010000040.1"/>
</dbReference>
<evidence type="ECO:0000256" key="1">
    <source>
        <dbReference type="SAM" id="SignalP"/>
    </source>
</evidence>
<name>A0ABS5GGN7_9BRAD</name>
<dbReference type="Proteomes" id="UP001314635">
    <property type="component" value="Unassembled WGS sequence"/>
</dbReference>
<sequence length="121" mass="12591">MTKMTGLVALLILIASGDARAADYPFWDEMARYFQRIDTISVTSGDAREVNAVTHIIAPWPRHVRNRRIPANGERMVGAVTRYRNPGGPGTAAAAPTLAPIIIPTASSSGGGGGGGYGGGQ</sequence>
<feature type="chain" id="PRO_5047526958" evidence="1">
    <location>
        <begin position="22"/>
        <end position="121"/>
    </location>
</feature>
<reference evidence="3" key="1">
    <citation type="journal article" date="2021" name="ISME J.">
        <title>Evolutionary origin and ecological implication of a unique nif island in free-living Bradyrhizobium lineages.</title>
        <authorList>
            <person name="Tao J."/>
        </authorList>
    </citation>
    <scope>NUCLEOTIDE SEQUENCE [LARGE SCALE GENOMIC DNA]</scope>
    <source>
        <strain evidence="3">SZCCT0094</strain>
    </source>
</reference>
<keyword evidence="3" id="KW-1185">Reference proteome</keyword>
<dbReference type="EMBL" id="JAFCLK010000040">
    <property type="protein sequence ID" value="MBR1140393.1"/>
    <property type="molecule type" value="Genomic_DNA"/>
</dbReference>
<gene>
    <name evidence="2" type="ORF">JQ619_32010</name>
</gene>
<evidence type="ECO:0000313" key="2">
    <source>
        <dbReference type="EMBL" id="MBR1140393.1"/>
    </source>
</evidence>
<feature type="signal peptide" evidence="1">
    <location>
        <begin position="1"/>
        <end position="21"/>
    </location>
</feature>
<comment type="caution">
    <text evidence="2">The sequence shown here is derived from an EMBL/GenBank/DDBJ whole genome shotgun (WGS) entry which is preliminary data.</text>
</comment>